<gene>
    <name evidence="2" type="ORF">N479_16055</name>
</gene>
<protein>
    <recommendedName>
        <fullName evidence="1">Condensation domain-containing protein</fullName>
    </recommendedName>
</protein>
<dbReference type="EMBL" id="AUXW01000155">
    <property type="protein sequence ID" value="KKE82923.1"/>
    <property type="molecule type" value="Genomic_DNA"/>
</dbReference>
<organism evidence="2 3">
    <name type="scientific">Pseudoalteromonas luteoviolacea S4054</name>
    <dbReference type="NCBI Taxonomy" id="1129367"/>
    <lineage>
        <taxon>Bacteria</taxon>
        <taxon>Pseudomonadati</taxon>
        <taxon>Pseudomonadota</taxon>
        <taxon>Gammaproteobacteria</taxon>
        <taxon>Alteromonadales</taxon>
        <taxon>Pseudoalteromonadaceae</taxon>
        <taxon>Pseudoalteromonas</taxon>
    </lineage>
</organism>
<dbReference type="Proteomes" id="UP000033434">
    <property type="component" value="Unassembled WGS sequence"/>
</dbReference>
<dbReference type="Gene3D" id="3.30.559.10">
    <property type="entry name" value="Chloramphenicol acetyltransferase-like domain"/>
    <property type="match status" value="1"/>
</dbReference>
<dbReference type="Pfam" id="PF00668">
    <property type="entry name" value="Condensation"/>
    <property type="match status" value="1"/>
</dbReference>
<evidence type="ECO:0000259" key="1">
    <source>
        <dbReference type="Pfam" id="PF00668"/>
    </source>
</evidence>
<dbReference type="GO" id="GO:0043041">
    <property type="term" value="P:amino acid activation for nonribosomal peptide biosynthetic process"/>
    <property type="evidence" value="ECO:0007669"/>
    <property type="project" value="TreeGrafter"/>
</dbReference>
<comment type="caution">
    <text evidence="2">The sequence shown here is derived from an EMBL/GenBank/DDBJ whole genome shotgun (WGS) entry which is preliminary data.</text>
</comment>
<evidence type="ECO:0000313" key="2">
    <source>
        <dbReference type="EMBL" id="KKE82923.1"/>
    </source>
</evidence>
<accession>A0A0F6A9W5</accession>
<dbReference type="GO" id="GO:0044550">
    <property type="term" value="P:secondary metabolite biosynthetic process"/>
    <property type="evidence" value="ECO:0007669"/>
    <property type="project" value="TreeGrafter"/>
</dbReference>
<dbReference type="InterPro" id="IPR001242">
    <property type="entry name" value="Condensation_dom"/>
</dbReference>
<evidence type="ECO:0000313" key="3">
    <source>
        <dbReference type="Proteomes" id="UP000033434"/>
    </source>
</evidence>
<dbReference type="Gene3D" id="3.30.559.30">
    <property type="entry name" value="Nonribosomal peptide synthetase, condensation domain"/>
    <property type="match status" value="1"/>
</dbReference>
<dbReference type="PANTHER" id="PTHR45527:SF1">
    <property type="entry name" value="FATTY ACID SYNTHASE"/>
    <property type="match status" value="1"/>
</dbReference>
<reference evidence="2 3" key="1">
    <citation type="journal article" date="2015" name="BMC Genomics">
        <title>Genome mining reveals unlocked bioactive potential of marine Gram-negative bacteria.</title>
        <authorList>
            <person name="Machado H."/>
            <person name="Sonnenschein E.C."/>
            <person name="Melchiorsen J."/>
            <person name="Gram L."/>
        </authorList>
    </citation>
    <scope>NUCLEOTIDE SEQUENCE [LARGE SCALE GENOMIC DNA]</scope>
    <source>
        <strain evidence="2 3">S4054</strain>
    </source>
</reference>
<dbReference type="GO" id="GO:0031177">
    <property type="term" value="F:phosphopantetheine binding"/>
    <property type="evidence" value="ECO:0007669"/>
    <property type="project" value="TreeGrafter"/>
</dbReference>
<sequence length="416" mass="47489">MNTIPITLLQNMMLAFCSSAPHLPIANAGGVIKFDHIDANKLVEAQRAVMACHASFDFYFHHTPSGVEQHQHAHCERSYPITDLSALSFEHAEQVARDRIETLFTTPISAFEYPLHRSEIFILPNNQVWLAFLANHLICDGYSAFAYLKQVVDYYDKGHTPTNTQFEPVKLANQQAQYLTSNQYQKDKAFWLNHLATPVEFRLFSPTNPLKSKAIHLSLPRSQLTPAVEFANQHELSLSTLMLTLWIRQLNQDFPLSNSNQLRVGLPVHGRKKSESNLIAFMANMLVHEFSLPDELDLAAQAQQVSTQLKQAYRHKKLPPELLYEDLKLPPHIPLSEFRFGYMELEQLSDTAGMPSSFSYESHQHHSLPLQLNIINFHGVDQVDFLIEYNPHNLSEEDVVKHIQSLFDAIKNIANN</sequence>
<dbReference type="PANTHER" id="PTHR45527">
    <property type="entry name" value="NONRIBOSOMAL PEPTIDE SYNTHETASE"/>
    <property type="match status" value="1"/>
</dbReference>
<dbReference type="InterPro" id="IPR023213">
    <property type="entry name" value="CAT-like_dom_sf"/>
</dbReference>
<dbReference type="GO" id="GO:0003824">
    <property type="term" value="F:catalytic activity"/>
    <property type="evidence" value="ECO:0007669"/>
    <property type="project" value="InterPro"/>
</dbReference>
<name>A0A0F6A9W5_9GAMM</name>
<dbReference type="RefSeq" id="WP_046356726.1">
    <property type="nucleotide sequence ID" value="NZ_AUXW01000155.1"/>
</dbReference>
<dbReference type="PATRIC" id="fig|1129367.4.peg.3183"/>
<dbReference type="AlphaFoldDB" id="A0A0F6A9W5"/>
<dbReference type="GO" id="GO:0005737">
    <property type="term" value="C:cytoplasm"/>
    <property type="evidence" value="ECO:0007669"/>
    <property type="project" value="TreeGrafter"/>
</dbReference>
<dbReference type="SUPFAM" id="SSF52777">
    <property type="entry name" value="CoA-dependent acyltransferases"/>
    <property type="match status" value="2"/>
</dbReference>
<proteinExistence type="predicted"/>
<feature type="domain" description="Condensation" evidence="1">
    <location>
        <begin position="3"/>
        <end position="416"/>
    </location>
</feature>